<dbReference type="EMBL" id="MU865205">
    <property type="protein sequence ID" value="KAK4456506.1"/>
    <property type="molecule type" value="Genomic_DNA"/>
</dbReference>
<reference evidence="1" key="1">
    <citation type="journal article" date="2023" name="Mol. Phylogenet. Evol.">
        <title>Genome-scale phylogeny and comparative genomics of the fungal order Sordariales.</title>
        <authorList>
            <person name="Hensen N."/>
            <person name="Bonometti L."/>
            <person name="Westerberg I."/>
            <person name="Brannstrom I.O."/>
            <person name="Guillou S."/>
            <person name="Cros-Aarteil S."/>
            <person name="Calhoun S."/>
            <person name="Haridas S."/>
            <person name="Kuo A."/>
            <person name="Mondo S."/>
            <person name="Pangilinan J."/>
            <person name="Riley R."/>
            <person name="LaButti K."/>
            <person name="Andreopoulos B."/>
            <person name="Lipzen A."/>
            <person name="Chen C."/>
            <person name="Yan M."/>
            <person name="Daum C."/>
            <person name="Ng V."/>
            <person name="Clum A."/>
            <person name="Steindorff A."/>
            <person name="Ohm R.A."/>
            <person name="Martin F."/>
            <person name="Silar P."/>
            <person name="Natvig D.O."/>
            <person name="Lalanne C."/>
            <person name="Gautier V."/>
            <person name="Ament-Velasquez S.L."/>
            <person name="Kruys A."/>
            <person name="Hutchinson M.I."/>
            <person name="Powell A.J."/>
            <person name="Barry K."/>
            <person name="Miller A.N."/>
            <person name="Grigoriev I.V."/>
            <person name="Debuchy R."/>
            <person name="Gladieux P."/>
            <person name="Hiltunen Thoren M."/>
            <person name="Johannesson H."/>
        </authorList>
    </citation>
    <scope>NUCLEOTIDE SEQUENCE</scope>
    <source>
        <strain evidence="1">PSN324</strain>
    </source>
</reference>
<name>A0AAV9H6X9_9PEZI</name>
<dbReference type="AlphaFoldDB" id="A0AAV9H6X9"/>
<organism evidence="1 2">
    <name type="scientific">Cladorrhinum samala</name>
    <dbReference type="NCBI Taxonomy" id="585594"/>
    <lineage>
        <taxon>Eukaryota</taxon>
        <taxon>Fungi</taxon>
        <taxon>Dikarya</taxon>
        <taxon>Ascomycota</taxon>
        <taxon>Pezizomycotina</taxon>
        <taxon>Sordariomycetes</taxon>
        <taxon>Sordariomycetidae</taxon>
        <taxon>Sordariales</taxon>
        <taxon>Podosporaceae</taxon>
        <taxon>Cladorrhinum</taxon>
    </lineage>
</organism>
<gene>
    <name evidence="1" type="ORF">QBC42DRAFT_292521</name>
</gene>
<evidence type="ECO:0000313" key="2">
    <source>
        <dbReference type="Proteomes" id="UP001321749"/>
    </source>
</evidence>
<proteinExistence type="predicted"/>
<protein>
    <submittedName>
        <fullName evidence="1">Uncharacterized protein</fullName>
    </submittedName>
</protein>
<dbReference type="Proteomes" id="UP001321749">
    <property type="component" value="Unassembled WGS sequence"/>
</dbReference>
<accession>A0AAV9H6X9</accession>
<evidence type="ECO:0000313" key="1">
    <source>
        <dbReference type="EMBL" id="KAK4456506.1"/>
    </source>
</evidence>
<comment type="caution">
    <text evidence="1">The sequence shown here is derived from an EMBL/GenBank/DDBJ whole genome shotgun (WGS) entry which is preliminary data.</text>
</comment>
<sequence length="341" mass="36448">MSHNTTANKMIPIDEYVSRNAALVDSAAADHASRTTSIDLNNRTASIEQAMEMLKEATLTMPIDEAEVVRRCFMDNLAKAHGEANQQAYLMNQVAMQSAIIEHLDRKLEALTKEGISEHIKALIDEQFGLPAVRRCKNVNARIDEQQKDMSGVKATLKGLKHQTIHIVKVLNDLCKARQIGFNVGEAIKAAASGSANKKRKANAAGSFAMINTDIEQFQSELKDSIELRKVEAAVQSMNIAAYPHLTLGQAANVDGADHHQVAGGGGVMSGNRGSNLFGGRVAGVARAASPATSNTSTQTNYGGARIDCDEEEEAAACAACTVCTTGNCVNPNNNNNQKQA</sequence>
<keyword evidence="2" id="KW-1185">Reference proteome</keyword>
<reference evidence="1" key="2">
    <citation type="submission" date="2023-06" db="EMBL/GenBank/DDBJ databases">
        <authorList>
            <consortium name="Lawrence Berkeley National Laboratory"/>
            <person name="Mondo S.J."/>
            <person name="Hensen N."/>
            <person name="Bonometti L."/>
            <person name="Westerberg I."/>
            <person name="Brannstrom I.O."/>
            <person name="Guillou S."/>
            <person name="Cros-Aarteil S."/>
            <person name="Calhoun S."/>
            <person name="Haridas S."/>
            <person name="Kuo A."/>
            <person name="Pangilinan J."/>
            <person name="Riley R."/>
            <person name="Labutti K."/>
            <person name="Andreopoulos B."/>
            <person name="Lipzen A."/>
            <person name="Chen C."/>
            <person name="Yanf M."/>
            <person name="Daum C."/>
            <person name="Ng V."/>
            <person name="Clum A."/>
            <person name="Steindorff A."/>
            <person name="Ohm R."/>
            <person name="Martin F."/>
            <person name="Silar P."/>
            <person name="Natvig D."/>
            <person name="Lalanne C."/>
            <person name="Gautier V."/>
            <person name="Ament-Velasquez S.L."/>
            <person name="Kruys A."/>
            <person name="Hutchinson M.I."/>
            <person name="Powell A.J."/>
            <person name="Barry K."/>
            <person name="Miller A.N."/>
            <person name="Grigoriev I.V."/>
            <person name="Debuchy R."/>
            <person name="Gladieux P."/>
            <person name="Thoren M.H."/>
            <person name="Johannesson H."/>
        </authorList>
    </citation>
    <scope>NUCLEOTIDE SEQUENCE</scope>
    <source>
        <strain evidence="1">PSN324</strain>
    </source>
</reference>